<dbReference type="Gene3D" id="3.40.50.2300">
    <property type="match status" value="1"/>
</dbReference>
<keyword evidence="8" id="KW-1185">Reference proteome</keyword>
<dbReference type="AlphaFoldDB" id="A0A502FB89"/>
<dbReference type="Proteomes" id="UP000319931">
    <property type="component" value="Unassembled WGS sequence"/>
</dbReference>
<evidence type="ECO:0000313" key="7">
    <source>
        <dbReference type="EMBL" id="TPG46559.1"/>
    </source>
</evidence>
<dbReference type="PANTHER" id="PTHR44688:SF16">
    <property type="entry name" value="DNA-BINDING TRANSCRIPTIONAL ACTIVATOR DEVR_DOSR"/>
    <property type="match status" value="1"/>
</dbReference>
<dbReference type="PANTHER" id="PTHR44688">
    <property type="entry name" value="DNA-BINDING TRANSCRIPTIONAL ACTIVATOR DEVR_DOSR"/>
    <property type="match status" value="1"/>
</dbReference>
<organism evidence="7 8">
    <name type="scientific">Sphingomonas glacialis</name>
    <dbReference type="NCBI Taxonomy" id="658225"/>
    <lineage>
        <taxon>Bacteria</taxon>
        <taxon>Pseudomonadati</taxon>
        <taxon>Pseudomonadota</taxon>
        <taxon>Alphaproteobacteria</taxon>
        <taxon>Sphingomonadales</taxon>
        <taxon>Sphingomonadaceae</taxon>
        <taxon>Sphingomonas</taxon>
    </lineage>
</organism>
<evidence type="ECO:0000256" key="4">
    <source>
        <dbReference type="PROSITE-ProRule" id="PRU00169"/>
    </source>
</evidence>
<gene>
    <name evidence="7" type="ORF">EAH76_23380</name>
</gene>
<feature type="domain" description="HTH luxR-type" evidence="5">
    <location>
        <begin position="135"/>
        <end position="200"/>
    </location>
</feature>
<evidence type="ECO:0000256" key="2">
    <source>
        <dbReference type="ARBA" id="ARBA00023125"/>
    </source>
</evidence>
<sequence>MSDFVYIVDDDPILRDILRSALLHHQNLHVQCFISGDAFLRDCEDRDPGVLLLDVQMPGSSGIDVLRHLSSEPKRFETIVLTATGNIAMAVEAMKYGARDFLEKPFEVDQLHRRIDQAFEALCTDRAANQSKRKAMALIASLSVREREVLSRIADGQANKVTAHELGVSIRTIETHRAAIMNKLAVTTISEAVLVAARAGMLRSSDVAETTDESVYRSGTNHG</sequence>
<evidence type="ECO:0000256" key="3">
    <source>
        <dbReference type="ARBA" id="ARBA00023163"/>
    </source>
</evidence>
<reference evidence="7 8" key="1">
    <citation type="journal article" date="2019" name="Environ. Microbiol.">
        <title>Species interactions and distinct microbial communities in high Arctic permafrost affected cryosols are associated with the CH4 and CO2 gas fluxes.</title>
        <authorList>
            <person name="Altshuler I."/>
            <person name="Hamel J."/>
            <person name="Turney S."/>
            <person name="Magnuson E."/>
            <person name="Levesque R."/>
            <person name="Greer C."/>
            <person name="Whyte L.G."/>
        </authorList>
    </citation>
    <scope>NUCLEOTIDE SEQUENCE [LARGE SCALE GENOMIC DNA]</scope>
    <source>
        <strain evidence="7 8">E6.1</strain>
    </source>
</reference>
<keyword evidence="4" id="KW-0597">Phosphoprotein</keyword>
<dbReference type="CDD" id="cd06170">
    <property type="entry name" value="LuxR_C_like"/>
    <property type="match status" value="1"/>
</dbReference>
<keyword evidence="1" id="KW-0805">Transcription regulation</keyword>
<keyword evidence="2 7" id="KW-0238">DNA-binding</keyword>
<dbReference type="InterPro" id="IPR001789">
    <property type="entry name" value="Sig_transdc_resp-reg_receiver"/>
</dbReference>
<evidence type="ECO:0000259" key="6">
    <source>
        <dbReference type="PROSITE" id="PS50110"/>
    </source>
</evidence>
<proteinExistence type="predicted"/>
<comment type="caution">
    <text evidence="7">The sequence shown here is derived from an EMBL/GenBank/DDBJ whole genome shotgun (WGS) entry which is preliminary data.</text>
</comment>
<feature type="modified residue" description="4-aspartylphosphate" evidence="4">
    <location>
        <position position="54"/>
    </location>
</feature>
<dbReference type="SMART" id="SM00448">
    <property type="entry name" value="REC"/>
    <property type="match status" value="1"/>
</dbReference>
<dbReference type="RefSeq" id="WP_140852680.1">
    <property type="nucleotide sequence ID" value="NZ_RCZC01000013.1"/>
</dbReference>
<dbReference type="EMBL" id="RCZC01000013">
    <property type="protein sequence ID" value="TPG46559.1"/>
    <property type="molecule type" value="Genomic_DNA"/>
</dbReference>
<keyword evidence="3" id="KW-0804">Transcription</keyword>
<dbReference type="InterPro" id="IPR016032">
    <property type="entry name" value="Sig_transdc_resp-reg_C-effctor"/>
</dbReference>
<dbReference type="Pfam" id="PF00072">
    <property type="entry name" value="Response_reg"/>
    <property type="match status" value="1"/>
</dbReference>
<dbReference type="GO" id="GO:0006355">
    <property type="term" value="P:regulation of DNA-templated transcription"/>
    <property type="evidence" value="ECO:0007669"/>
    <property type="project" value="InterPro"/>
</dbReference>
<dbReference type="PRINTS" id="PR00038">
    <property type="entry name" value="HTHLUXR"/>
</dbReference>
<dbReference type="OrthoDB" id="9782655at2"/>
<dbReference type="InterPro" id="IPR000792">
    <property type="entry name" value="Tscrpt_reg_LuxR_C"/>
</dbReference>
<dbReference type="PROSITE" id="PS50043">
    <property type="entry name" value="HTH_LUXR_2"/>
    <property type="match status" value="1"/>
</dbReference>
<accession>A0A502FB89</accession>
<dbReference type="InterPro" id="IPR036388">
    <property type="entry name" value="WH-like_DNA-bd_sf"/>
</dbReference>
<dbReference type="Pfam" id="PF00196">
    <property type="entry name" value="GerE"/>
    <property type="match status" value="1"/>
</dbReference>
<dbReference type="SMART" id="SM00421">
    <property type="entry name" value="HTH_LUXR"/>
    <property type="match status" value="1"/>
</dbReference>
<dbReference type="GO" id="GO:0000160">
    <property type="term" value="P:phosphorelay signal transduction system"/>
    <property type="evidence" value="ECO:0007669"/>
    <property type="project" value="InterPro"/>
</dbReference>
<dbReference type="SUPFAM" id="SSF52172">
    <property type="entry name" value="CheY-like"/>
    <property type="match status" value="1"/>
</dbReference>
<dbReference type="GO" id="GO:0003677">
    <property type="term" value="F:DNA binding"/>
    <property type="evidence" value="ECO:0007669"/>
    <property type="project" value="UniProtKB-KW"/>
</dbReference>
<feature type="domain" description="Response regulatory" evidence="6">
    <location>
        <begin position="4"/>
        <end position="119"/>
    </location>
</feature>
<dbReference type="Gene3D" id="1.10.10.10">
    <property type="entry name" value="Winged helix-like DNA-binding domain superfamily/Winged helix DNA-binding domain"/>
    <property type="match status" value="1"/>
</dbReference>
<protein>
    <submittedName>
        <fullName evidence="7">DNA-binding response regulator</fullName>
    </submittedName>
</protein>
<dbReference type="SUPFAM" id="SSF46894">
    <property type="entry name" value="C-terminal effector domain of the bipartite response regulators"/>
    <property type="match status" value="1"/>
</dbReference>
<name>A0A502FB89_9SPHN</name>
<evidence type="ECO:0000259" key="5">
    <source>
        <dbReference type="PROSITE" id="PS50043"/>
    </source>
</evidence>
<evidence type="ECO:0000313" key="8">
    <source>
        <dbReference type="Proteomes" id="UP000319931"/>
    </source>
</evidence>
<dbReference type="InterPro" id="IPR011006">
    <property type="entry name" value="CheY-like_superfamily"/>
</dbReference>
<dbReference type="PROSITE" id="PS50110">
    <property type="entry name" value="RESPONSE_REGULATORY"/>
    <property type="match status" value="1"/>
</dbReference>
<evidence type="ECO:0000256" key="1">
    <source>
        <dbReference type="ARBA" id="ARBA00023015"/>
    </source>
</evidence>